<sequence length="484" mass="54833">MKKYNINLRTTPIIELNVNDRNMLPMAFVAVKIPFFFIFLLLITISCDKLVEVDDPDNQIGTHQVFEDLQSANAALSGLYSGLLNSSVISGGSDGMGAVLGTYTDDLDCYYVNNNSGALELYQNQQIPTNPMIEKTWNTAYQQIYAANSIIVGVNGSVSLGTEDKNRIKGEALLVRSLIYFYLQQVYQEIPYTETTDYQINSHLSKLTKEALLQKLEADLSLAVSLLSDTYRNTERIYPNKKVAELLLAKVYILQQKWPQAEQLTGNIIQSSLYQLEQDITKVFKKGGKHILWQLKPLNSGDSTKEASLYYFSGAAPNAYALSTNLINIFAPADLRRQAWMTSVTVSQNTWYRAAKYKNLSGNTDEYSIIFRIEEAYLIIAEALARQNKVTEALPYLNAIRQRAGSPPLTGSWTKDAFLQELLLEIRREFFAEMGQRFMTLKRFDRLGDLVTIKPNWKSYHTAWPLPQKELLLNANLNPQNPGY</sequence>
<dbReference type="Pfam" id="PF07980">
    <property type="entry name" value="SusD_RagB"/>
    <property type="match status" value="1"/>
</dbReference>
<evidence type="ECO:0000313" key="10">
    <source>
        <dbReference type="Proteomes" id="UP000592180"/>
    </source>
</evidence>
<dbReference type="CDD" id="cd08977">
    <property type="entry name" value="SusD"/>
    <property type="match status" value="1"/>
</dbReference>
<organism evidence="9 10">
    <name type="scientific">Chryseobacterium defluvii</name>
    <dbReference type="NCBI Taxonomy" id="160396"/>
    <lineage>
        <taxon>Bacteria</taxon>
        <taxon>Pseudomonadati</taxon>
        <taxon>Bacteroidota</taxon>
        <taxon>Flavobacteriia</taxon>
        <taxon>Flavobacteriales</taxon>
        <taxon>Weeksellaceae</taxon>
        <taxon>Chryseobacterium group</taxon>
        <taxon>Chryseobacterium</taxon>
    </lineage>
</organism>
<proteinExistence type="inferred from homology"/>
<keyword evidence="3" id="KW-0732">Signal</keyword>
<dbReference type="InterPro" id="IPR012944">
    <property type="entry name" value="SusD_RagB_dom"/>
</dbReference>
<dbReference type="RefSeq" id="WP_228461056.1">
    <property type="nucleotide sequence ID" value="NZ_JACHLE010000003.1"/>
</dbReference>
<keyword evidence="6" id="KW-1133">Transmembrane helix</keyword>
<feature type="transmembrane region" description="Helical" evidence="6">
    <location>
        <begin position="23"/>
        <end position="45"/>
    </location>
</feature>
<feature type="domain" description="RagB/SusD" evidence="7">
    <location>
        <begin position="346"/>
        <end position="445"/>
    </location>
</feature>
<dbReference type="GO" id="GO:0009279">
    <property type="term" value="C:cell outer membrane"/>
    <property type="evidence" value="ECO:0007669"/>
    <property type="project" value="UniProtKB-SubCell"/>
</dbReference>
<evidence type="ECO:0000256" key="5">
    <source>
        <dbReference type="ARBA" id="ARBA00023237"/>
    </source>
</evidence>
<evidence type="ECO:0000313" key="9">
    <source>
        <dbReference type="EMBL" id="MBB4807228.1"/>
    </source>
</evidence>
<feature type="domain" description="SusD-like N-terminal" evidence="8">
    <location>
        <begin position="112"/>
        <end position="252"/>
    </location>
</feature>
<gene>
    <name evidence="9" type="ORF">HNP38_002532</name>
</gene>
<dbReference type="Pfam" id="PF14322">
    <property type="entry name" value="SusD-like_3"/>
    <property type="match status" value="1"/>
</dbReference>
<keyword evidence="10" id="KW-1185">Reference proteome</keyword>
<comment type="subcellular location">
    <subcellularLocation>
        <location evidence="1">Cell outer membrane</location>
    </subcellularLocation>
</comment>
<dbReference type="InterPro" id="IPR033985">
    <property type="entry name" value="SusD-like_N"/>
</dbReference>
<evidence type="ECO:0008006" key="11">
    <source>
        <dbReference type="Google" id="ProtNLM"/>
    </source>
</evidence>
<reference evidence="9 10" key="1">
    <citation type="submission" date="2020-08" db="EMBL/GenBank/DDBJ databases">
        <title>Functional genomics of gut bacteria from endangered species of beetles.</title>
        <authorList>
            <person name="Carlos-Shanley C."/>
        </authorList>
    </citation>
    <scope>NUCLEOTIDE SEQUENCE [LARGE SCALE GENOMIC DNA]</scope>
    <source>
        <strain evidence="9 10">S00151</strain>
    </source>
</reference>
<evidence type="ECO:0000259" key="8">
    <source>
        <dbReference type="Pfam" id="PF14322"/>
    </source>
</evidence>
<dbReference type="EMBL" id="JACHLE010000003">
    <property type="protein sequence ID" value="MBB4807228.1"/>
    <property type="molecule type" value="Genomic_DNA"/>
</dbReference>
<evidence type="ECO:0000259" key="7">
    <source>
        <dbReference type="Pfam" id="PF07980"/>
    </source>
</evidence>
<keyword evidence="6" id="KW-0812">Transmembrane</keyword>
<evidence type="ECO:0000256" key="2">
    <source>
        <dbReference type="ARBA" id="ARBA00006275"/>
    </source>
</evidence>
<dbReference type="SUPFAM" id="SSF48452">
    <property type="entry name" value="TPR-like"/>
    <property type="match status" value="1"/>
</dbReference>
<comment type="caution">
    <text evidence="9">The sequence shown here is derived from an EMBL/GenBank/DDBJ whole genome shotgun (WGS) entry which is preliminary data.</text>
</comment>
<evidence type="ECO:0000256" key="3">
    <source>
        <dbReference type="ARBA" id="ARBA00022729"/>
    </source>
</evidence>
<evidence type="ECO:0000256" key="4">
    <source>
        <dbReference type="ARBA" id="ARBA00023136"/>
    </source>
</evidence>
<name>A0A840KGU9_9FLAO</name>
<keyword evidence="4 6" id="KW-0472">Membrane</keyword>
<dbReference type="AlphaFoldDB" id="A0A840KGU9"/>
<dbReference type="InterPro" id="IPR011990">
    <property type="entry name" value="TPR-like_helical_dom_sf"/>
</dbReference>
<dbReference type="Gene3D" id="1.25.40.390">
    <property type="match status" value="1"/>
</dbReference>
<protein>
    <recommendedName>
        <fullName evidence="11">SusD-like starch-binding protein associating with outer membrane</fullName>
    </recommendedName>
</protein>
<dbReference type="Proteomes" id="UP000592180">
    <property type="component" value="Unassembled WGS sequence"/>
</dbReference>
<keyword evidence="5" id="KW-0998">Cell outer membrane</keyword>
<comment type="similarity">
    <text evidence="2">Belongs to the SusD family.</text>
</comment>
<accession>A0A840KGU9</accession>
<evidence type="ECO:0000256" key="6">
    <source>
        <dbReference type="SAM" id="Phobius"/>
    </source>
</evidence>
<evidence type="ECO:0000256" key="1">
    <source>
        <dbReference type="ARBA" id="ARBA00004442"/>
    </source>
</evidence>